<comment type="subcellular location">
    <subcellularLocation>
        <location evidence="10">Cell membrane</location>
        <topology evidence="10">Multi-pass membrane protein</topology>
    </subcellularLocation>
</comment>
<dbReference type="EC" id="7.-.-.-" evidence="10"/>
<evidence type="ECO:0000256" key="5">
    <source>
        <dbReference type="ARBA" id="ARBA00022692"/>
    </source>
</evidence>
<gene>
    <name evidence="10" type="primary">rnfD</name>
    <name evidence="11" type="ORF">EJN90_03585</name>
</gene>
<keyword evidence="1 10" id="KW-0813">Transport</keyword>
<dbReference type="AlphaFoldDB" id="A0A3S9H903"/>
<comment type="function">
    <text evidence="10">Part of a membrane-bound complex that couples electron transfer with translocation of ions across the membrane.</text>
</comment>
<dbReference type="NCBIfam" id="TIGR01946">
    <property type="entry name" value="rnfD"/>
    <property type="match status" value="1"/>
</dbReference>
<keyword evidence="12" id="KW-1185">Reference proteome</keyword>
<evidence type="ECO:0000256" key="6">
    <source>
        <dbReference type="ARBA" id="ARBA00022967"/>
    </source>
</evidence>
<comment type="subunit">
    <text evidence="10">The complex is composed of six subunits: RnfA, RnfB, RnfC, RnfD, RnfE and RnfG.</text>
</comment>
<evidence type="ECO:0000256" key="1">
    <source>
        <dbReference type="ARBA" id="ARBA00022448"/>
    </source>
</evidence>
<feature type="transmembrane region" description="Helical" evidence="10">
    <location>
        <begin position="271"/>
        <end position="289"/>
    </location>
</feature>
<feature type="transmembrane region" description="Helical" evidence="10">
    <location>
        <begin position="102"/>
        <end position="120"/>
    </location>
</feature>
<dbReference type="OrthoDB" id="9776359at2"/>
<dbReference type="InterPro" id="IPR011303">
    <property type="entry name" value="RnfD_bac"/>
</dbReference>
<keyword evidence="8 10" id="KW-1133">Transmembrane helix</keyword>
<feature type="transmembrane region" description="Helical" evidence="10">
    <location>
        <begin position="295"/>
        <end position="314"/>
    </location>
</feature>
<evidence type="ECO:0000256" key="10">
    <source>
        <dbReference type="HAMAP-Rule" id="MF_00462"/>
    </source>
</evidence>
<evidence type="ECO:0000256" key="4">
    <source>
        <dbReference type="ARBA" id="ARBA00022643"/>
    </source>
</evidence>
<organism evidence="11 12">
    <name type="scientific">Jeotgalibaca ciconiae</name>
    <dbReference type="NCBI Taxonomy" id="2496265"/>
    <lineage>
        <taxon>Bacteria</taxon>
        <taxon>Bacillati</taxon>
        <taxon>Bacillota</taxon>
        <taxon>Bacilli</taxon>
        <taxon>Lactobacillales</taxon>
        <taxon>Carnobacteriaceae</taxon>
        <taxon>Jeotgalibaca</taxon>
    </lineage>
</organism>
<feature type="transmembrane region" description="Helical" evidence="10">
    <location>
        <begin position="217"/>
        <end position="234"/>
    </location>
</feature>
<protein>
    <recommendedName>
        <fullName evidence="10">Ion-translocating oxidoreductase complex subunit D</fullName>
        <ecNumber evidence="10">7.-.-.-</ecNumber>
    </recommendedName>
    <alternativeName>
        <fullName evidence="10">Rnf electron transport complex subunit D</fullName>
    </alternativeName>
</protein>
<keyword evidence="3 10" id="KW-0285">Flavoprotein</keyword>
<keyword evidence="2 10" id="KW-0597">Phosphoprotein</keyword>
<dbReference type="PANTHER" id="PTHR30578:SF0">
    <property type="entry name" value="ION-TRANSLOCATING OXIDOREDUCTASE COMPLEX SUBUNIT D"/>
    <property type="match status" value="1"/>
</dbReference>
<accession>A0A3S9H903</accession>
<dbReference type="GO" id="GO:0022900">
    <property type="term" value="P:electron transport chain"/>
    <property type="evidence" value="ECO:0007669"/>
    <property type="project" value="UniProtKB-UniRule"/>
</dbReference>
<sequence length="337" mass="36830">MEGKRKINLDNLITVPSPHLYAKPSAQWVMLQVILALLFPLASGWYFFGFRVLIMVAVGITSSVLAEVSYQRVKKRKVTVNDLSAVVTGMLIALSLPSTAPLWTIIVGSLFAILIVKQLPGGIGRNVFNPAVAARVMLKAFFSPWITNWVLPGPDLISTATPLEYIGHFSRTVPEEVPGLLDLFLGTNLGGPVGETSKIMILIGMVYLIARKIISPKLPLLYLFSLAAVATLYGDFSFEYMMTHVLSGTAIFAAVYMVTDYSSQPLTPDGKIVYACAAGILTGIIRILFDFPGGVGFSILIMNACGPLIDRHLAPRIYGHKQRIKNNKTAREKTMLK</sequence>
<feature type="transmembrane region" description="Helical" evidence="10">
    <location>
        <begin position="45"/>
        <end position="66"/>
    </location>
</feature>
<keyword evidence="10" id="KW-1003">Cell membrane</keyword>
<keyword evidence="9 10" id="KW-0472">Membrane</keyword>
<name>A0A3S9H903_9LACT</name>
<keyword evidence="4 10" id="KW-0288">FMN</keyword>
<dbReference type="GO" id="GO:0055085">
    <property type="term" value="P:transmembrane transport"/>
    <property type="evidence" value="ECO:0007669"/>
    <property type="project" value="InterPro"/>
</dbReference>
<dbReference type="Pfam" id="PF03116">
    <property type="entry name" value="NQR2_RnfD_RnfE"/>
    <property type="match status" value="1"/>
</dbReference>
<evidence type="ECO:0000313" key="11">
    <source>
        <dbReference type="EMBL" id="AZP03825.1"/>
    </source>
</evidence>
<comment type="similarity">
    <text evidence="10">Belongs to the NqrB/RnfD family.</text>
</comment>
<evidence type="ECO:0000256" key="2">
    <source>
        <dbReference type="ARBA" id="ARBA00022553"/>
    </source>
</evidence>
<proteinExistence type="inferred from homology"/>
<dbReference type="Proteomes" id="UP000273326">
    <property type="component" value="Chromosome"/>
</dbReference>
<keyword evidence="6 10" id="KW-1278">Translocase</keyword>
<feature type="transmembrane region" description="Helical" evidence="10">
    <location>
        <begin position="20"/>
        <end position="39"/>
    </location>
</feature>
<feature type="transmembrane region" description="Helical" evidence="10">
    <location>
        <begin position="240"/>
        <end position="259"/>
    </location>
</feature>
<dbReference type="HAMAP" id="MF_00462">
    <property type="entry name" value="RsxD_RnfD"/>
    <property type="match status" value="1"/>
</dbReference>
<keyword evidence="7 10" id="KW-0249">Electron transport</keyword>
<comment type="cofactor">
    <cofactor evidence="10">
        <name>FMN</name>
        <dbReference type="ChEBI" id="CHEBI:58210"/>
    </cofactor>
</comment>
<dbReference type="RefSeq" id="WP_126108907.1">
    <property type="nucleotide sequence ID" value="NZ_CP034465.1"/>
</dbReference>
<keyword evidence="5 10" id="KW-0812">Transmembrane</keyword>
<evidence type="ECO:0000256" key="3">
    <source>
        <dbReference type="ARBA" id="ARBA00022630"/>
    </source>
</evidence>
<dbReference type="KEGG" id="jeh:EJN90_03585"/>
<reference evidence="12" key="1">
    <citation type="submission" date="2018-12" db="EMBL/GenBank/DDBJ databases">
        <title>Complete genome sequencing of Jeotgalibaca sp. H21T32.</title>
        <authorList>
            <person name="Bae J.-W."/>
            <person name="Lee S.-Y."/>
        </authorList>
    </citation>
    <scope>NUCLEOTIDE SEQUENCE [LARGE SCALE GENOMIC DNA]</scope>
    <source>
        <strain evidence="12">H21T32</strain>
    </source>
</reference>
<dbReference type="GO" id="GO:0005886">
    <property type="term" value="C:plasma membrane"/>
    <property type="evidence" value="ECO:0007669"/>
    <property type="project" value="UniProtKB-SubCell"/>
</dbReference>
<dbReference type="PANTHER" id="PTHR30578">
    <property type="entry name" value="ELECTRON TRANSPORT COMPLEX PROTEIN RNFD"/>
    <property type="match status" value="1"/>
</dbReference>
<dbReference type="EMBL" id="CP034465">
    <property type="protein sequence ID" value="AZP03825.1"/>
    <property type="molecule type" value="Genomic_DNA"/>
</dbReference>
<evidence type="ECO:0000256" key="9">
    <source>
        <dbReference type="ARBA" id="ARBA00023136"/>
    </source>
</evidence>
<evidence type="ECO:0000313" key="12">
    <source>
        <dbReference type="Proteomes" id="UP000273326"/>
    </source>
</evidence>
<dbReference type="InterPro" id="IPR004338">
    <property type="entry name" value="NqrB/RnfD"/>
</dbReference>
<feature type="modified residue" description="FMN phosphoryl threonine" evidence="10">
    <location>
        <position position="161"/>
    </location>
</feature>
<evidence type="ECO:0000256" key="7">
    <source>
        <dbReference type="ARBA" id="ARBA00022982"/>
    </source>
</evidence>
<evidence type="ECO:0000256" key="8">
    <source>
        <dbReference type="ARBA" id="ARBA00022989"/>
    </source>
</evidence>